<feature type="compositionally biased region" description="Polar residues" evidence="1">
    <location>
        <begin position="37"/>
        <end position="49"/>
    </location>
</feature>
<dbReference type="AlphaFoldDB" id="A0AAD5N9Z0"/>
<proteinExistence type="predicted"/>
<sequence>MEGSADRSSSVVDSDEVFNDELKNPFADSEDEYEASTAPSGSRLLTQASALPGDSDRPKSTPPPPPPMSCSFSDKTLKNPVSMEERFRTLRVFNKLRTLHPPIAMRGKVKFTENSALGDTNEIIKKTRKIRC</sequence>
<evidence type="ECO:0000313" key="3">
    <source>
        <dbReference type="Proteomes" id="UP001196413"/>
    </source>
</evidence>
<dbReference type="EMBL" id="JAHQIW010004695">
    <property type="protein sequence ID" value="KAJ1363409.1"/>
    <property type="molecule type" value="Genomic_DNA"/>
</dbReference>
<keyword evidence="3" id="KW-1185">Reference proteome</keyword>
<dbReference type="Proteomes" id="UP001196413">
    <property type="component" value="Unassembled WGS sequence"/>
</dbReference>
<name>A0AAD5N9Z0_PARTN</name>
<evidence type="ECO:0000256" key="1">
    <source>
        <dbReference type="SAM" id="MobiDB-lite"/>
    </source>
</evidence>
<feature type="region of interest" description="Disordered" evidence="1">
    <location>
        <begin position="1"/>
        <end position="78"/>
    </location>
</feature>
<comment type="caution">
    <text evidence="2">The sequence shown here is derived from an EMBL/GenBank/DDBJ whole genome shotgun (WGS) entry which is preliminary data.</text>
</comment>
<feature type="compositionally biased region" description="Low complexity" evidence="1">
    <location>
        <begin position="1"/>
        <end position="12"/>
    </location>
</feature>
<reference evidence="2" key="1">
    <citation type="submission" date="2021-06" db="EMBL/GenBank/DDBJ databases">
        <title>Parelaphostrongylus tenuis whole genome reference sequence.</title>
        <authorList>
            <person name="Garwood T.J."/>
            <person name="Larsen P.A."/>
            <person name="Fountain-Jones N.M."/>
            <person name="Garbe J.R."/>
            <person name="Macchietto M.G."/>
            <person name="Kania S.A."/>
            <person name="Gerhold R.W."/>
            <person name="Richards J.E."/>
            <person name="Wolf T.M."/>
        </authorList>
    </citation>
    <scope>NUCLEOTIDE SEQUENCE</scope>
    <source>
        <strain evidence="2">MNPRO001-30</strain>
        <tissue evidence="2">Meninges</tissue>
    </source>
</reference>
<organism evidence="2 3">
    <name type="scientific">Parelaphostrongylus tenuis</name>
    <name type="common">Meningeal worm</name>
    <dbReference type="NCBI Taxonomy" id="148309"/>
    <lineage>
        <taxon>Eukaryota</taxon>
        <taxon>Metazoa</taxon>
        <taxon>Ecdysozoa</taxon>
        <taxon>Nematoda</taxon>
        <taxon>Chromadorea</taxon>
        <taxon>Rhabditida</taxon>
        <taxon>Rhabditina</taxon>
        <taxon>Rhabditomorpha</taxon>
        <taxon>Strongyloidea</taxon>
        <taxon>Metastrongylidae</taxon>
        <taxon>Parelaphostrongylus</taxon>
    </lineage>
</organism>
<evidence type="ECO:0000313" key="2">
    <source>
        <dbReference type="EMBL" id="KAJ1363409.1"/>
    </source>
</evidence>
<protein>
    <submittedName>
        <fullName evidence="2">Uncharacterized protein</fullName>
    </submittedName>
</protein>
<gene>
    <name evidence="2" type="ORF">KIN20_023272</name>
</gene>
<accession>A0AAD5N9Z0</accession>